<gene>
    <name evidence="1" type="ORF">FGRAMPH1_01T08245</name>
</gene>
<evidence type="ECO:0000313" key="1">
    <source>
        <dbReference type="EMBL" id="CEF75926.1"/>
    </source>
</evidence>
<evidence type="ECO:0000313" key="2">
    <source>
        <dbReference type="EnsemblFungi" id="CEF75926"/>
    </source>
</evidence>
<dbReference type="VEuPathDB" id="FungiDB:FGRAMPH1_01G08245"/>
<dbReference type="EMBL" id="HG970332">
    <property type="protein sequence ID" value="CEF75926.1"/>
    <property type="molecule type" value="Genomic_DNA"/>
</dbReference>
<reference evidence="2 3" key="2">
    <citation type="journal article" date="2010" name="Nature">
        <title>Comparative genomics reveals mobile pathogenicity chromosomes in Fusarium.</title>
        <authorList>
            <person name="Ma L.J."/>
            <person name="van der Does H.C."/>
            <person name="Borkovich K.A."/>
            <person name="Coleman J.J."/>
            <person name="Daboussi M.J."/>
            <person name="Di Pietro A."/>
            <person name="Dufresne M."/>
            <person name="Freitag M."/>
            <person name="Grabherr M."/>
            <person name="Henrissat B."/>
            <person name="Houterman P.M."/>
            <person name="Kang S."/>
            <person name="Shim W.B."/>
            <person name="Woloshuk C."/>
            <person name="Xie X."/>
            <person name="Xu J.R."/>
            <person name="Antoniw J."/>
            <person name="Baker S.E."/>
            <person name="Bluhm B.H."/>
            <person name="Breakspear A."/>
            <person name="Brown D.W."/>
            <person name="Butchko R.A."/>
            <person name="Chapman S."/>
            <person name="Coulson R."/>
            <person name="Coutinho P.M."/>
            <person name="Danchin E.G."/>
            <person name="Diener A."/>
            <person name="Gale L.R."/>
            <person name="Gardiner D.M."/>
            <person name="Goff S."/>
            <person name="Hammond-Kosack K.E."/>
            <person name="Hilburn K."/>
            <person name="Hua-Van A."/>
            <person name="Jonkers W."/>
            <person name="Kazan K."/>
            <person name="Kodira C.D."/>
            <person name="Koehrsen M."/>
            <person name="Kumar L."/>
            <person name="Lee Y.H."/>
            <person name="Li L."/>
            <person name="Manners J.M."/>
            <person name="Miranda-Saavedra D."/>
            <person name="Mukherjee M."/>
            <person name="Park G."/>
            <person name="Park J."/>
            <person name="Park S.Y."/>
            <person name="Proctor R.H."/>
            <person name="Regev A."/>
            <person name="Ruiz-Roldan M.C."/>
            <person name="Sain D."/>
            <person name="Sakthikumar S."/>
            <person name="Sykes S."/>
            <person name="Schwartz D.C."/>
            <person name="Turgeon B.G."/>
            <person name="Wapinski I."/>
            <person name="Yoder O."/>
            <person name="Young S."/>
            <person name="Zeng Q."/>
            <person name="Zhou S."/>
            <person name="Galagan J."/>
            <person name="Cuomo C.A."/>
            <person name="Kistler H.C."/>
            <person name="Rep M."/>
        </authorList>
    </citation>
    <scope>GENOME REANNOTATION</scope>
    <source>
        <strain evidence="3">ATCC MYA-4620 / CBS 123657 / FGSC 9075 / NRRL 31084 / PH-1</strain>
        <strain evidence="2">PH-1 / ATCC MYA-4620 / FGSC 9075 / NRRL 31084</strain>
    </source>
</reference>
<dbReference type="InParanoid" id="A0A098DDA1"/>
<protein>
    <submittedName>
        <fullName evidence="1">Chromosome 1, complete genome</fullName>
    </submittedName>
</protein>
<accession>A0A098DDA1</accession>
<reference evidence="2" key="4">
    <citation type="submission" date="2017-01" db="UniProtKB">
        <authorList>
            <consortium name="EnsemblFungi"/>
        </authorList>
    </citation>
    <scope>IDENTIFICATION</scope>
    <source>
        <strain evidence="2">PH-1 / ATCC MYA-4620 / FGSC 9075 / NRRL 31084</strain>
    </source>
</reference>
<reference evidence="1 3" key="3">
    <citation type="journal article" date="2015" name="BMC Genomics">
        <title>The completed genome sequence of the pathogenic ascomycete fungus Fusarium graminearum.</title>
        <authorList>
            <person name="King R."/>
            <person name="Urban M."/>
            <person name="Hammond-Kosack M.C."/>
            <person name="Hassani-Pak K."/>
            <person name="Hammond-Kosack K.E."/>
        </authorList>
    </citation>
    <scope>NUCLEOTIDE SEQUENCE [LARGE SCALE GENOMIC DNA]</scope>
    <source>
        <strain evidence="3">ATCC MYA-4620 / CBS 123657 / FGSC 9075 / NRRL 31084 / PH-1</strain>
        <strain evidence="1">PH-1</strain>
    </source>
</reference>
<keyword evidence="3" id="KW-1185">Reference proteome</keyword>
<accession>A0A0E0RXF1</accession>
<proteinExistence type="predicted"/>
<organism evidence="1 3">
    <name type="scientific">Gibberella zeae (strain ATCC MYA-4620 / CBS 123657 / FGSC 9075 / NRRL 31084 / PH-1)</name>
    <name type="common">Wheat head blight fungus</name>
    <name type="synonym">Fusarium graminearum</name>
    <dbReference type="NCBI Taxonomy" id="229533"/>
    <lineage>
        <taxon>Eukaryota</taxon>
        <taxon>Fungi</taxon>
        <taxon>Dikarya</taxon>
        <taxon>Ascomycota</taxon>
        <taxon>Pezizomycotina</taxon>
        <taxon>Sordariomycetes</taxon>
        <taxon>Hypocreomycetidae</taxon>
        <taxon>Hypocreales</taxon>
        <taxon>Nectriaceae</taxon>
        <taxon>Fusarium</taxon>
    </lineage>
</organism>
<sequence>MYSRGEFVTVLIAALNRGRSSADRHLSAQLKHLSVQHKEHLKALPSHDLDLDTTDTAAFHRDCLFKLRIKLTI</sequence>
<dbReference type="Proteomes" id="UP000070720">
    <property type="component" value="Chromosome 1"/>
</dbReference>
<dbReference type="EnsemblFungi" id="CEF75926">
    <property type="protein sequence ID" value="CEF75926"/>
    <property type="gene ID" value="FGRRES_15606"/>
</dbReference>
<dbReference type="AlphaFoldDB" id="A0A098DDA1"/>
<evidence type="ECO:0000313" key="3">
    <source>
        <dbReference type="Proteomes" id="UP000070720"/>
    </source>
</evidence>
<reference evidence="2 3" key="1">
    <citation type="journal article" date="2007" name="Science">
        <title>The Fusarium graminearum genome reveals a link between localized polymorphism and pathogen specialization.</title>
        <authorList>
            <person name="Cuomo C.A."/>
            <person name="Gueldener U."/>
            <person name="Xu J.-R."/>
            <person name="Trail F."/>
            <person name="Turgeon B.G."/>
            <person name="Di Pietro A."/>
            <person name="Walton J.D."/>
            <person name="Ma L.-J."/>
            <person name="Baker S.E."/>
            <person name="Rep M."/>
            <person name="Adam G."/>
            <person name="Antoniw J."/>
            <person name="Baldwin T."/>
            <person name="Calvo S.E."/>
            <person name="Chang Y.-L."/>
            <person name="DeCaprio D."/>
            <person name="Gale L.R."/>
            <person name="Gnerre S."/>
            <person name="Goswami R.S."/>
            <person name="Hammond-Kosack K."/>
            <person name="Harris L.J."/>
            <person name="Hilburn K."/>
            <person name="Kennell J.C."/>
            <person name="Kroken S."/>
            <person name="Magnuson J.K."/>
            <person name="Mannhaupt G."/>
            <person name="Mauceli E.W."/>
            <person name="Mewes H.-W."/>
            <person name="Mitterbauer R."/>
            <person name="Muehlbauer G."/>
            <person name="Muensterkoetter M."/>
            <person name="Nelson D."/>
            <person name="O'Donnell K."/>
            <person name="Ouellet T."/>
            <person name="Qi W."/>
            <person name="Quesneville H."/>
            <person name="Roncero M.I.G."/>
            <person name="Seong K.-Y."/>
            <person name="Tetko I.V."/>
            <person name="Urban M."/>
            <person name="Waalwijk C."/>
            <person name="Ward T.J."/>
            <person name="Yao J."/>
            <person name="Birren B.W."/>
            <person name="Kistler H.C."/>
        </authorList>
    </citation>
    <scope>NUCLEOTIDE SEQUENCE [LARGE SCALE GENOMIC DNA]</scope>
    <source>
        <strain evidence="3">ATCC MYA-4620 / CBS 123657 / FGSC 9075 / NRRL 31084 / PH-1</strain>
        <strain evidence="2">PH-1 / ATCC MYA-4620 / FGSC 9075 / NRRL 31084</strain>
    </source>
</reference>
<name>A0A098DDA1_GIBZE</name>